<keyword evidence="2" id="KW-1185">Reference proteome</keyword>
<proteinExistence type="predicted"/>
<gene>
    <name evidence="1" type="ORF">ANCCAN_07692</name>
</gene>
<protein>
    <submittedName>
        <fullName evidence="1">Uncharacterized protein</fullName>
    </submittedName>
</protein>
<sequence length="94" mass="10491">MDCLERITIFAYLCSYSAVDMRCDPLIGLRSASRENKTGKDEGDDAIIKDTVGFASASFAKDLFPIQLVVDPFDEVVLRERGATTSKYKYLTRA</sequence>
<accession>A0A368GPJ4</accession>
<reference evidence="1 2" key="1">
    <citation type="submission" date="2014-10" db="EMBL/GenBank/DDBJ databases">
        <title>Draft genome of the hookworm Ancylostoma caninum.</title>
        <authorList>
            <person name="Mitreva M."/>
        </authorList>
    </citation>
    <scope>NUCLEOTIDE SEQUENCE [LARGE SCALE GENOMIC DNA]</scope>
    <source>
        <strain evidence="1 2">Baltimore</strain>
    </source>
</reference>
<comment type="caution">
    <text evidence="1">The sequence shown here is derived from an EMBL/GenBank/DDBJ whole genome shotgun (WGS) entry which is preliminary data.</text>
</comment>
<organism evidence="1 2">
    <name type="scientific">Ancylostoma caninum</name>
    <name type="common">Dog hookworm</name>
    <dbReference type="NCBI Taxonomy" id="29170"/>
    <lineage>
        <taxon>Eukaryota</taxon>
        <taxon>Metazoa</taxon>
        <taxon>Ecdysozoa</taxon>
        <taxon>Nematoda</taxon>
        <taxon>Chromadorea</taxon>
        <taxon>Rhabditida</taxon>
        <taxon>Rhabditina</taxon>
        <taxon>Rhabditomorpha</taxon>
        <taxon>Strongyloidea</taxon>
        <taxon>Ancylostomatidae</taxon>
        <taxon>Ancylostomatinae</taxon>
        <taxon>Ancylostoma</taxon>
    </lineage>
</organism>
<evidence type="ECO:0000313" key="2">
    <source>
        <dbReference type="Proteomes" id="UP000252519"/>
    </source>
</evidence>
<dbReference type="Proteomes" id="UP000252519">
    <property type="component" value="Unassembled WGS sequence"/>
</dbReference>
<evidence type="ECO:0000313" key="1">
    <source>
        <dbReference type="EMBL" id="RCN46302.1"/>
    </source>
</evidence>
<dbReference type="EMBL" id="JOJR01000082">
    <property type="protein sequence ID" value="RCN46302.1"/>
    <property type="molecule type" value="Genomic_DNA"/>
</dbReference>
<name>A0A368GPJ4_ANCCA</name>
<dbReference type="AlphaFoldDB" id="A0A368GPJ4"/>